<evidence type="ECO:0000256" key="1">
    <source>
        <dbReference type="SAM" id="Phobius"/>
    </source>
</evidence>
<keyword evidence="1" id="KW-0812">Transmembrane</keyword>
<dbReference type="AlphaFoldDB" id="A0A1M6Z5B5"/>
<keyword evidence="1" id="KW-1133">Transmembrane helix</keyword>
<feature type="transmembrane region" description="Helical" evidence="1">
    <location>
        <begin position="160"/>
        <end position="181"/>
    </location>
</feature>
<evidence type="ECO:0000313" key="3">
    <source>
        <dbReference type="Proteomes" id="UP000183975"/>
    </source>
</evidence>
<keyword evidence="3" id="KW-1185">Reference proteome</keyword>
<proteinExistence type="predicted"/>
<feature type="transmembrane region" description="Helical" evidence="1">
    <location>
        <begin position="123"/>
        <end position="140"/>
    </location>
</feature>
<keyword evidence="1" id="KW-0472">Membrane</keyword>
<feature type="transmembrane region" description="Helical" evidence="1">
    <location>
        <begin position="210"/>
        <end position="228"/>
    </location>
</feature>
<evidence type="ECO:0008006" key="4">
    <source>
        <dbReference type="Google" id="ProtNLM"/>
    </source>
</evidence>
<protein>
    <recommendedName>
        <fullName evidence="4">DUF2812 domain-containing protein</fullName>
    </recommendedName>
</protein>
<dbReference type="InterPro" id="IPR021359">
    <property type="entry name" value="DUF2812"/>
</dbReference>
<dbReference type="Pfam" id="PF11193">
    <property type="entry name" value="DUF2812"/>
    <property type="match status" value="1"/>
</dbReference>
<accession>A0A1M6Z5B5</accession>
<feature type="transmembrane region" description="Helical" evidence="1">
    <location>
        <begin position="234"/>
        <end position="256"/>
    </location>
</feature>
<organism evidence="2 3">
    <name type="scientific">Anaerotignum lactatifermentans DSM 14214</name>
    <dbReference type="NCBI Taxonomy" id="1121323"/>
    <lineage>
        <taxon>Bacteria</taxon>
        <taxon>Bacillati</taxon>
        <taxon>Bacillota</taxon>
        <taxon>Clostridia</taxon>
        <taxon>Lachnospirales</taxon>
        <taxon>Anaerotignaceae</taxon>
        <taxon>Anaerotignum</taxon>
    </lineage>
</organism>
<feature type="transmembrane region" description="Helical" evidence="1">
    <location>
        <begin position="268"/>
        <end position="290"/>
    </location>
</feature>
<reference evidence="2 3" key="1">
    <citation type="submission" date="2016-11" db="EMBL/GenBank/DDBJ databases">
        <authorList>
            <person name="Jaros S."/>
            <person name="Januszkiewicz K."/>
            <person name="Wedrychowicz H."/>
        </authorList>
    </citation>
    <scope>NUCLEOTIDE SEQUENCE [LARGE SCALE GENOMIC DNA]</scope>
    <source>
        <strain evidence="2 3">DSM 14214</strain>
    </source>
</reference>
<dbReference type="RefSeq" id="WP_072853342.1">
    <property type="nucleotide sequence ID" value="NZ_FRAH01000084.1"/>
</dbReference>
<evidence type="ECO:0000313" key="2">
    <source>
        <dbReference type="EMBL" id="SHL25633.1"/>
    </source>
</evidence>
<sequence>MKRKYRLESFTFYETDNIAAHLSQMAEEGWALSSVGRYFWKYTAIAPEKRTYGITFFPDVSAFDTEPSEAQEDFIAYCEEAGWNYVTQWQQMQIFYTTKENPIPLETDETLRLETTHRAMRKNYLPAMAALFVILLIQLFQCVSNLQKNLPRYLTDFTQWFLLLLFFVLGIYALADCLAYLRWRKKSLAAVEAGGCCLPVGKGMRIVKKLYFWLVIFLFWGVFLSMSAQGFDKVFMWVLLMFLVFSVLVSLTSYLMRKKKASRNIHRGVLIALACILPIITTAVSFQYLMNEKESTEGEETYTATLSDGTTYTTILEKDTLPLTTADLTEVPEDAIYSTSCEKESSFLAKRIDCDQSTPGGSPEAPEFSYEVLEVSYDFLIEPCIRSYQKPFLPKYADSESWEPISISGTDRAWQFHGGDGARPYYLAQKGNRLVYIHFYWQAQQDQLEKAMNILFAQTL</sequence>
<dbReference type="Proteomes" id="UP000183975">
    <property type="component" value="Unassembled WGS sequence"/>
</dbReference>
<gene>
    <name evidence="2" type="ORF">SAMN02745138_03148</name>
</gene>
<dbReference type="EMBL" id="FRAH01000084">
    <property type="protein sequence ID" value="SHL25633.1"/>
    <property type="molecule type" value="Genomic_DNA"/>
</dbReference>
<name>A0A1M6Z5B5_9FIRM</name>
<dbReference type="OrthoDB" id="1650893at2"/>